<accession>A0AAD7MU75</accession>
<protein>
    <submittedName>
        <fullName evidence="6">Alpha/Beta hydrolase protein</fullName>
    </submittedName>
</protein>
<evidence type="ECO:0000256" key="3">
    <source>
        <dbReference type="ARBA" id="ARBA00047591"/>
    </source>
</evidence>
<evidence type="ECO:0000313" key="6">
    <source>
        <dbReference type="EMBL" id="KAJ7732330.1"/>
    </source>
</evidence>
<name>A0AAD7MU75_9AGAR</name>
<comment type="caution">
    <text evidence="6">The sequence shown here is derived from an EMBL/GenBank/DDBJ whole genome shotgun (WGS) entry which is preliminary data.</text>
</comment>
<dbReference type="PANTHER" id="PTHR45856:SF25">
    <property type="entry name" value="FUNGAL LIPASE-LIKE DOMAIN-CONTAINING PROTEIN"/>
    <property type="match status" value="1"/>
</dbReference>
<evidence type="ECO:0000256" key="4">
    <source>
        <dbReference type="ARBA" id="ARBA00048461"/>
    </source>
</evidence>
<comment type="catalytic activity">
    <reaction evidence="4">
        <text>a monoacylglycerol + H2O = glycerol + a fatty acid + H(+)</text>
        <dbReference type="Rhea" id="RHEA:15245"/>
        <dbReference type="ChEBI" id="CHEBI:15377"/>
        <dbReference type="ChEBI" id="CHEBI:15378"/>
        <dbReference type="ChEBI" id="CHEBI:17408"/>
        <dbReference type="ChEBI" id="CHEBI:17754"/>
        <dbReference type="ChEBI" id="CHEBI:28868"/>
    </reaction>
</comment>
<organism evidence="6 7">
    <name type="scientific">Mycena maculata</name>
    <dbReference type="NCBI Taxonomy" id="230809"/>
    <lineage>
        <taxon>Eukaryota</taxon>
        <taxon>Fungi</taxon>
        <taxon>Dikarya</taxon>
        <taxon>Basidiomycota</taxon>
        <taxon>Agaricomycotina</taxon>
        <taxon>Agaricomycetes</taxon>
        <taxon>Agaricomycetidae</taxon>
        <taxon>Agaricales</taxon>
        <taxon>Marasmiineae</taxon>
        <taxon>Mycenaceae</taxon>
        <taxon>Mycena</taxon>
    </lineage>
</organism>
<dbReference type="GO" id="GO:0006629">
    <property type="term" value="P:lipid metabolic process"/>
    <property type="evidence" value="ECO:0007669"/>
    <property type="project" value="InterPro"/>
</dbReference>
<dbReference type="Pfam" id="PF01764">
    <property type="entry name" value="Lipase_3"/>
    <property type="match status" value="1"/>
</dbReference>
<evidence type="ECO:0000256" key="1">
    <source>
        <dbReference type="ARBA" id="ARBA00023157"/>
    </source>
</evidence>
<keyword evidence="1" id="KW-1015">Disulfide bond</keyword>
<dbReference type="Gene3D" id="3.40.50.1820">
    <property type="entry name" value="alpha/beta hydrolase"/>
    <property type="match status" value="1"/>
</dbReference>
<gene>
    <name evidence="6" type="ORF">DFH07DRAFT_755280</name>
</gene>
<evidence type="ECO:0000259" key="5">
    <source>
        <dbReference type="Pfam" id="PF01764"/>
    </source>
</evidence>
<dbReference type="Proteomes" id="UP001215280">
    <property type="component" value="Unassembled WGS sequence"/>
</dbReference>
<comment type="catalytic activity">
    <reaction evidence="3">
        <text>a diacylglycerol + H2O = a monoacylglycerol + a fatty acid + H(+)</text>
        <dbReference type="Rhea" id="RHEA:32731"/>
        <dbReference type="ChEBI" id="CHEBI:15377"/>
        <dbReference type="ChEBI" id="CHEBI:15378"/>
        <dbReference type="ChEBI" id="CHEBI:17408"/>
        <dbReference type="ChEBI" id="CHEBI:18035"/>
        <dbReference type="ChEBI" id="CHEBI:28868"/>
    </reaction>
</comment>
<evidence type="ECO:0000313" key="7">
    <source>
        <dbReference type="Proteomes" id="UP001215280"/>
    </source>
</evidence>
<proteinExistence type="inferred from homology"/>
<keyword evidence="6" id="KW-0378">Hydrolase</keyword>
<comment type="similarity">
    <text evidence="2">Belongs to the AB hydrolase superfamily. Lipase family. Class 3 subfamily.</text>
</comment>
<dbReference type="GO" id="GO:0016787">
    <property type="term" value="F:hydrolase activity"/>
    <property type="evidence" value="ECO:0007669"/>
    <property type="project" value="UniProtKB-KW"/>
</dbReference>
<dbReference type="InterPro" id="IPR002921">
    <property type="entry name" value="Fungal_lipase-type"/>
</dbReference>
<evidence type="ECO:0000256" key="2">
    <source>
        <dbReference type="ARBA" id="ARBA00043996"/>
    </source>
</evidence>
<sequence length="244" mass="26701">MFRYEPVGISTVDLQAQASFCTRCKFSHSLYSSLCYFRPCRRRSPSSLRRCTTISYFVLYTKYSSAAYQLIFPSPLGQTLVQSVSPSSVSLPLGFIAQDDTRQEIVVSFRGTSSIRADALTGIYNRNILIQAYQGTFLPLGFPSYTSVAEVVIDAVRAQVAKFPTYTLVVTGHSLGTAITALAAVDLKTAIPDATMKLYTFGQPRTGDASWAVFAESTIGVDNVHRAVHTFDGVPTMVPQVLGY</sequence>
<dbReference type="SUPFAM" id="SSF53474">
    <property type="entry name" value="alpha/beta-Hydrolases"/>
    <property type="match status" value="1"/>
</dbReference>
<dbReference type="InterPro" id="IPR029058">
    <property type="entry name" value="AB_hydrolase_fold"/>
</dbReference>
<keyword evidence="7" id="KW-1185">Reference proteome</keyword>
<reference evidence="6" key="1">
    <citation type="submission" date="2023-03" db="EMBL/GenBank/DDBJ databases">
        <title>Massive genome expansion in bonnet fungi (Mycena s.s.) driven by repeated elements and novel gene families across ecological guilds.</title>
        <authorList>
            <consortium name="Lawrence Berkeley National Laboratory"/>
            <person name="Harder C.B."/>
            <person name="Miyauchi S."/>
            <person name="Viragh M."/>
            <person name="Kuo A."/>
            <person name="Thoen E."/>
            <person name="Andreopoulos B."/>
            <person name="Lu D."/>
            <person name="Skrede I."/>
            <person name="Drula E."/>
            <person name="Henrissat B."/>
            <person name="Morin E."/>
            <person name="Kohler A."/>
            <person name="Barry K."/>
            <person name="LaButti K."/>
            <person name="Morin E."/>
            <person name="Salamov A."/>
            <person name="Lipzen A."/>
            <person name="Mereny Z."/>
            <person name="Hegedus B."/>
            <person name="Baldrian P."/>
            <person name="Stursova M."/>
            <person name="Weitz H."/>
            <person name="Taylor A."/>
            <person name="Grigoriev I.V."/>
            <person name="Nagy L.G."/>
            <person name="Martin F."/>
            <person name="Kauserud H."/>
        </authorList>
    </citation>
    <scope>NUCLEOTIDE SEQUENCE</scope>
    <source>
        <strain evidence="6">CBHHK188m</strain>
    </source>
</reference>
<dbReference type="CDD" id="cd00519">
    <property type="entry name" value="Lipase_3"/>
    <property type="match status" value="1"/>
</dbReference>
<dbReference type="EMBL" id="JARJLG010000176">
    <property type="protein sequence ID" value="KAJ7732330.1"/>
    <property type="molecule type" value="Genomic_DNA"/>
</dbReference>
<dbReference type="AlphaFoldDB" id="A0AAD7MU75"/>
<dbReference type="PANTHER" id="PTHR45856">
    <property type="entry name" value="ALPHA/BETA-HYDROLASES SUPERFAMILY PROTEIN"/>
    <property type="match status" value="1"/>
</dbReference>
<feature type="domain" description="Fungal lipase-type" evidence="5">
    <location>
        <begin position="106"/>
        <end position="240"/>
    </location>
</feature>
<dbReference type="InterPro" id="IPR051218">
    <property type="entry name" value="Sec_MonoDiacylglyc_Lipase"/>
</dbReference>